<keyword evidence="9" id="KW-1185">Reference proteome</keyword>
<organism evidence="8 9">
    <name type="scientific">Leuconostoc fallax</name>
    <dbReference type="NCBI Taxonomy" id="1251"/>
    <lineage>
        <taxon>Bacteria</taxon>
        <taxon>Bacillati</taxon>
        <taxon>Bacillota</taxon>
        <taxon>Bacilli</taxon>
        <taxon>Lactobacillales</taxon>
        <taxon>Lactobacillaceae</taxon>
        <taxon>Leuconostoc</taxon>
    </lineage>
</organism>
<feature type="domain" description="ATP-dependent RecD2 DNA helicase OB-fold" evidence="7">
    <location>
        <begin position="10"/>
        <end position="88"/>
    </location>
</feature>
<dbReference type="Proteomes" id="UP000295681">
    <property type="component" value="Unassembled WGS sequence"/>
</dbReference>
<dbReference type="GO" id="GO:0005524">
    <property type="term" value="F:ATP binding"/>
    <property type="evidence" value="ECO:0007669"/>
    <property type="project" value="UniProtKB-UniRule"/>
</dbReference>
<dbReference type="GO" id="GO:0043139">
    <property type="term" value="F:5'-3' DNA helicase activity"/>
    <property type="evidence" value="ECO:0007669"/>
    <property type="project" value="UniProtKB-UniRule"/>
</dbReference>
<dbReference type="GO" id="GO:0009338">
    <property type="term" value="C:exodeoxyribonuclease V complex"/>
    <property type="evidence" value="ECO:0007669"/>
    <property type="project" value="TreeGrafter"/>
</dbReference>
<feature type="binding site" evidence="3">
    <location>
        <begin position="357"/>
        <end position="361"/>
    </location>
    <ligand>
        <name>ATP</name>
        <dbReference type="ChEBI" id="CHEBI:30616"/>
    </ligand>
</feature>
<keyword evidence="3" id="KW-0378">Hydrolase</keyword>
<dbReference type="InterPro" id="IPR006345">
    <property type="entry name" value="RecD2"/>
</dbReference>
<dbReference type="InterPro" id="IPR055446">
    <property type="entry name" value="RecD2_N_OB"/>
</dbReference>
<dbReference type="Gene3D" id="2.30.30.940">
    <property type="match status" value="1"/>
</dbReference>
<dbReference type="HAMAP" id="MF_01488">
    <property type="entry name" value="RecD2"/>
    <property type="match status" value="1"/>
</dbReference>
<keyword evidence="3" id="KW-0413">Isomerase</keyword>
<dbReference type="EMBL" id="PUFI01000015">
    <property type="protein sequence ID" value="TDG67546.1"/>
    <property type="molecule type" value="Genomic_DNA"/>
</dbReference>
<name>A0A4R5N7X9_9LACO</name>
<dbReference type="GO" id="GO:0003677">
    <property type="term" value="F:DNA binding"/>
    <property type="evidence" value="ECO:0007669"/>
    <property type="project" value="UniProtKB-UniRule"/>
</dbReference>
<dbReference type="SUPFAM" id="SSF52540">
    <property type="entry name" value="P-loop containing nucleoside triphosphate hydrolases"/>
    <property type="match status" value="2"/>
</dbReference>
<keyword evidence="3" id="KW-0238">DNA-binding</keyword>
<evidence type="ECO:0000256" key="2">
    <source>
        <dbReference type="ARBA" id="ARBA00022840"/>
    </source>
</evidence>
<dbReference type="EC" id="5.6.2.3" evidence="3"/>
<evidence type="ECO:0000259" key="7">
    <source>
        <dbReference type="Pfam" id="PF23139"/>
    </source>
</evidence>
<dbReference type="Pfam" id="PF18335">
    <property type="entry name" value="SH3_13"/>
    <property type="match status" value="1"/>
</dbReference>
<comment type="catalytic activity">
    <reaction evidence="3">
        <text>ATP + H2O = ADP + phosphate + H(+)</text>
        <dbReference type="Rhea" id="RHEA:13065"/>
        <dbReference type="ChEBI" id="CHEBI:15377"/>
        <dbReference type="ChEBI" id="CHEBI:15378"/>
        <dbReference type="ChEBI" id="CHEBI:30616"/>
        <dbReference type="ChEBI" id="CHEBI:43474"/>
        <dbReference type="ChEBI" id="CHEBI:456216"/>
        <dbReference type="EC" id="5.6.2.3"/>
    </reaction>
</comment>
<dbReference type="GO" id="GO:0016887">
    <property type="term" value="F:ATP hydrolysis activity"/>
    <property type="evidence" value="ECO:0007669"/>
    <property type="project" value="RHEA"/>
</dbReference>
<evidence type="ECO:0000256" key="3">
    <source>
        <dbReference type="HAMAP-Rule" id="MF_01488"/>
    </source>
</evidence>
<evidence type="ECO:0000313" key="8">
    <source>
        <dbReference type="EMBL" id="TDG67546.1"/>
    </source>
</evidence>
<comment type="function">
    <text evidence="3">DNA-dependent ATPase and ATP-dependent 5'-3' DNA helicase. Has no activity on blunt DNA or DNA with 3'-overhangs, requires at least 10 bases of 5'-ssDNA for helicase activity.</text>
</comment>
<dbReference type="Pfam" id="PF13245">
    <property type="entry name" value="AAA_19"/>
    <property type="match status" value="1"/>
</dbReference>
<protein>
    <recommendedName>
        <fullName evidence="3">ATP-dependent RecD2 DNA helicase</fullName>
        <ecNumber evidence="3">5.6.2.3</ecNumber>
    </recommendedName>
    <alternativeName>
        <fullName evidence="3">DNA 5'-3' helicase subunit RecD2</fullName>
    </alternativeName>
</protein>
<evidence type="ECO:0000259" key="5">
    <source>
        <dbReference type="Pfam" id="PF14490"/>
    </source>
</evidence>
<dbReference type="Pfam" id="PF23139">
    <property type="entry name" value="OB_YrrC"/>
    <property type="match status" value="1"/>
</dbReference>
<dbReference type="InterPro" id="IPR029493">
    <property type="entry name" value="RecD2-like_HHH"/>
</dbReference>
<keyword evidence="1 3" id="KW-0547">Nucleotide-binding</keyword>
<keyword evidence="2 3" id="KW-0067">ATP-binding</keyword>
<dbReference type="CDD" id="cd17933">
    <property type="entry name" value="DEXSc_RecD-like"/>
    <property type="match status" value="1"/>
</dbReference>
<gene>
    <name evidence="3" type="primary">recD2</name>
    <name evidence="8" type="ORF">C5L23_001345</name>
</gene>
<evidence type="ECO:0000256" key="1">
    <source>
        <dbReference type="ARBA" id="ARBA00022741"/>
    </source>
</evidence>
<dbReference type="InterPro" id="IPR050534">
    <property type="entry name" value="Coronavir_polyprotein_1ab"/>
</dbReference>
<evidence type="ECO:0000259" key="6">
    <source>
        <dbReference type="Pfam" id="PF18335"/>
    </source>
</evidence>
<dbReference type="CDD" id="cd18809">
    <property type="entry name" value="SF1_C_RecD"/>
    <property type="match status" value="1"/>
</dbReference>
<feature type="domain" description="UvrD-like helicase C-terminal" evidence="4">
    <location>
        <begin position="673"/>
        <end position="721"/>
    </location>
</feature>
<dbReference type="PANTHER" id="PTHR43788">
    <property type="entry name" value="DNA2/NAM7 HELICASE FAMILY MEMBER"/>
    <property type="match status" value="1"/>
</dbReference>
<dbReference type="GO" id="GO:0017116">
    <property type="term" value="F:single-stranded DNA helicase activity"/>
    <property type="evidence" value="ECO:0007669"/>
    <property type="project" value="TreeGrafter"/>
</dbReference>
<dbReference type="InterPro" id="IPR027417">
    <property type="entry name" value="P-loop_NTPase"/>
</dbReference>
<dbReference type="Pfam" id="PF14520">
    <property type="entry name" value="HHH_5"/>
    <property type="match status" value="1"/>
</dbReference>
<dbReference type="STRING" id="907931.GCA_000165675_01496"/>
<dbReference type="Gene3D" id="1.10.10.2220">
    <property type="match status" value="1"/>
</dbReference>
<reference evidence="8 9" key="1">
    <citation type="journal article" date="2019" name="Appl. Microbiol. Biotechnol.">
        <title>Uncovering carbohydrate metabolism through a genotype-phenotype association study of 56 lactic acid bacteria genomes.</title>
        <authorList>
            <person name="Buron-Moles G."/>
            <person name="Chailyan A."/>
            <person name="Dolejs I."/>
            <person name="Forster J."/>
            <person name="Miks M.H."/>
        </authorList>
    </citation>
    <scope>NUCLEOTIDE SEQUENCE [LARGE SCALE GENOMIC DNA]</scope>
    <source>
        <strain evidence="8 9">ATCC 700006</strain>
    </source>
</reference>
<dbReference type="InterPro" id="IPR027785">
    <property type="entry name" value="UvrD-like_helicase_C"/>
</dbReference>
<dbReference type="Pfam" id="PF14490">
    <property type="entry name" value="HHH_RecD2"/>
    <property type="match status" value="1"/>
</dbReference>
<comment type="caution">
    <text evidence="8">The sequence shown here is derived from an EMBL/GenBank/DDBJ whole genome shotgun (WGS) entry which is preliminary data.</text>
</comment>
<dbReference type="AlphaFoldDB" id="A0A4R5N7X9"/>
<keyword evidence="3" id="KW-0347">Helicase</keyword>
<dbReference type="Gene3D" id="3.40.50.300">
    <property type="entry name" value="P-loop containing nucleotide triphosphate hydrolases"/>
    <property type="match status" value="2"/>
</dbReference>
<feature type="domain" description="ATP-dependent RecD2 DNA helicase SH3" evidence="6">
    <location>
        <begin position="584"/>
        <end position="656"/>
    </location>
</feature>
<feature type="domain" description="ATP-dependent RecD2 DNA helicase-like helix-hairpin-helix" evidence="5">
    <location>
        <begin position="156"/>
        <end position="243"/>
    </location>
</feature>
<dbReference type="Pfam" id="PF13538">
    <property type="entry name" value="UvrD_C_2"/>
    <property type="match status" value="1"/>
</dbReference>
<sequence>MINDALQLDKVTGTLQTVIFASSDSYFKILLINIEESTLDNWDASEIIVTGTFADVQDGSVYSFYGHVVKHPRYGKQFQVERYENDLPPDEAGLIKYFASGQFSGIGKKTAEKIVQNLGTNAVDLILDNAKILESIGLKPKQAQKLARTLQLNLGLERLFQIGNQFGIGADIAGRLYDQYGNEAQDILTQDPYRLVFEFEGISFKKADTIGQQNGVLPLDERRLQAAVYSAIMNVTFQSGHTFLTKSQLLQAVGHNLKDASGMLTAEITQATDTLLNDGILVADDDRIYPKSLYEAEVQVAQDVKRLLHSPSPLDVGHDDIEKAYTAPGKIDLDDNQIQAVKSALQAQFFLLTGGPGTGKTTIIRSIVASWKQLVQKRSQFVEGDKQDFLKQYTVRMASPTGRAAKRMTEVTGYEATTIHRLLGIADLDEAEFNADNPLRGGLLIVDEASMLDVELTAKLLQAIPNGMKLIFVGDSDQLPSVGPGNILADFVNSGVVDHVALEIIYRQGRGSSITTLANNIKHGDLPESFLENQPDRSTFMIPPDKVPDAIEQVVNAAMKKGYTQDDLQILTPMYKTPAGVNRLNQMAQALFNPIKAKQKAIQFGNIIYRRGDKVLQLENDGERDVYNGDMGKIIAVQYKNDPSNDDNEDRLIVAFDDKELSYPKKNLNQLTLAYATTVHKAQGNEFRLVLMVLTSSFGIMLNRNLLYTGVTRAKEALILIGEHSAFKRAAQTAVPLRATHLLERLQSDDKISTNHQKIVANADVKDELSDLTAAYHSSIDHFVLTGELISHQDIDPMIGMDDLKPIDFEYQEKL</sequence>
<evidence type="ECO:0000313" key="9">
    <source>
        <dbReference type="Proteomes" id="UP000295681"/>
    </source>
</evidence>
<proteinExistence type="inferred from homology"/>
<dbReference type="InterPro" id="IPR041451">
    <property type="entry name" value="RecD2_SH13"/>
</dbReference>
<accession>A0A4R5N7X9</accession>
<evidence type="ECO:0000259" key="4">
    <source>
        <dbReference type="Pfam" id="PF13538"/>
    </source>
</evidence>
<dbReference type="PANTHER" id="PTHR43788:SF6">
    <property type="entry name" value="DNA HELICASE B"/>
    <property type="match status" value="1"/>
</dbReference>
<dbReference type="GO" id="GO:0006310">
    <property type="term" value="P:DNA recombination"/>
    <property type="evidence" value="ECO:0007669"/>
    <property type="project" value="InterPro"/>
</dbReference>
<comment type="similarity">
    <text evidence="3">Belongs to the RecD family. RecD2 subfamily.</text>
</comment>
<dbReference type="NCBIfam" id="TIGR01448">
    <property type="entry name" value="recD_rel"/>
    <property type="match status" value="1"/>
</dbReference>
<dbReference type="RefSeq" id="WP_133264550.1">
    <property type="nucleotide sequence ID" value="NZ_JAGYGP010000001.1"/>
</dbReference>